<accession>A0ABV0T181</accession>
<sequence>MFLTRISQASTTGPVRPALVSLKTNIKRCTSIKQFYETYRCQLSTAGRSVCMRPHICSEEQKKKKKYTQLNSEAGIVIIAPKVIEILHLLLGEVFSAGQCVVRVQSVARVQQSEIFKEEAVSEPGGLALNAPQLPA</sequence>
<proteinExistence type="predicted"/>
<keyword evidence="2" id="KW-1185">Reference proteome</keyword>
<name>A0ABV0T181_9TELE</name>
<dbReference type="Proteomes" id="UP001482620">
    <property type="component" value="Unassembled WGS sequence"/>
</dbReference>
<protein>
    <submittedName>
        <fullName evidence="1">Uncharacterized protein</fullName>
    </submittedName>
</protein>
<organism evidence="1 2">
    <name type="scientific">Ilyodon furcidens</name>
    <name type="common">goldbreast splitfin</name>
    <dbReference type="NCBI Taxonomy" id="33524"/>
    <lineage>
        <taxon>Eukaryota</taxon>
        <taxon>Metazoa</taxon>
        <taxon>Chordata</taxon>
        <taxon>Craniata</taxon>
        <taxon>Vertebrata</taxon>
        <taxon>Euteleostomi</taxon>
        <taxon>Actinopterygii</taxon>
        <taxon>Neopterygii</taxon>
        <taxon>Teleostei</taxon>
        <taxon>Neoteleostei</taxon>
        <taxon>Acanthomorphata</taxon>
        <taxon>Ovalentaria</taxon>
        <taxon>Atherinomorphae</taxon>
        <taxon>Cyprinodontiformes</taxon>
        <taxon>Goodeidae</taxon>
        <taxon>Ilyodon</taxon>
    </lineage>
</organism>
<evidence type="ECO:0000313" key="2">
    <source>
        <dbReference type="Proteomes" id="UP001482620"/>
    </source>
</evidence>
<comment type="caution">
    <text evidence="1">The sequence shown here is derived from an EMBL/GenBank/DDBJ whole genome shotgun (WGS) entry which is preliminary data.</text>
</comment>
<reference evidence="1 2" key="1">
    <citation type="submission" date="2021-06" db="EMBL/GenBank/DDBJ databases">
        <authorList>
            <person name="Palmer J.M."/>
        </authorList>
    </citation>
    <scope>NUCLEOTIDE SEQUENCE [LARGE SCALE GENOMIC DNA]</scope>
    <source>
        <strain evidence="2">if_2019</strain>
        <tissue evidence="1">Muscle</tissue>
    </source>
</reference>
<dbReference type="EMBL" id="JAHRIQ010015729">
    <property type="protein sequence ID" value="MEQ2226635.1"/>
    <property type="molecule type" value="Genomic_DNA"/>
</dbReference>
<gene>
    <name evidence="1" type="ORF">ILYODFUR_029290</name>
</gene>
<evidence type="ECO:0000313" key="1">
    <source>
        <dbReference type="EMBL" id="MEQ2226635.1"/>
    </source>
</evidence>